<organism evidence="2 3">
    <name type="scientific">Actinomadura rubteroloni</name>
    <dbReference type="NCBI Taxonomy" id="1926885"/>
    <lineage>
        <taxon>Bacteria</taxon>
        <taxon>Bacillati</taxon>
        <taxon>Actinomycetota</taxon>
        <taxon>Actinomycetes</taxon>
        <taxon>Streptosporangiales</taxon>
        <taxon>Thermomonosporaceae</taxon>
        <taxon>Actinomadura</taxon>
    </lineage>
</organism>
<dbReference type="InterPro" id="IPR001751">
    <property type="entry name" value="S100/CaBP7/8-like_CS"/>
</dbReference>
<keyword evidence="3" id="KW-1185">Reference proteome</keyword>
<dbReference type="GO" id="GO:0005509">
    <property type="term" value="F:calcium ion binding"/>
    <property type="evidence" value="ECO:0007669"/>
    <property type="project" value="InterPro"/>
</dbReference>
<dbReference type="SMART" id="SM00054">
    <property type="entry name" value="EFh"/>
    <property type="match status" value="2"/>
</dbReference>
<name>A0A2P4ULZ6_9ACTN</name>
<sequence>MEAEIIERLRTRFDTLDGNGNGFLEKDDFDDEVTRIVSVTGVAAGAPRAQLLRDAYRAYWWAMLDRLDKDGDGRISFEEYAEIVHAVDDFKSFAKARADAVDRFTDFDGDGWIERDDYLAVMVAARFDPAAAGAAYDALVPDQAGKVRAGRYADLIMEFYDTIGKAGAAQLLVPPQ</sequence>
<dbReference type="RefSeq" id="WP_168211974.1">
    <property type="nucleotide sequence ID" value="NZ_MTBP01000001.1"/>
</dbReference>
<dbReference type="InterPro" id="IPR011992">
    <property type="entry name" value="EF-hand-dom_pair"/>
</dbReference>
<dbReference type="Pfam" id="PF13499">
    <property type="entry name" value="EF-hand_7"/>
    <property type="match status" value="1"/>
</dbReference>
<dbReference type="PROSITE" id="PS00303">
    <property type="entry name" value="S100_CABP"/>
    <property type="match status" value="1"/>
</dbReference>
<evidence type="ECO:0000259" key="1">
    <source>
        <dbReference type="PROSITE" id="PS50222"/>
    </source>
</evidence>
<dbReference type="PROSITE" id="PS00018">
    <property type="entry name" value="EF_HAND_1"/>
    <property type="match status" value="3"/>
</dbReference>
<dbReference type="AlphaFoldDB" id="A0A2P4ULZ6"/>
<accession>A0A2P4ULZ6</accession>
<dbReference type="PROSITE" id="PS50222">
    <property type="entry name" value="EF_HAND_2"/>
    <property type="match status" value="2"/>
</dbReference>
<dbReference type="Gene3D" id="1.10.238.10">
    <property type="entry name" value="EF-hand"/>
    <property type="match status" value="1"/>
</dbReference>
<dbReference type="SUPFAM" id="SSF47473">
    <property type="entry name" value="EF-hand"/>
    <property type="match status" value="1"/>
</dbReference>
<evidence type="ECO:0000313" key="2">
    <source>
        <dbReference type="EMBL" id="POM26067.1"/>
    </source>
</evidence>
<gene>
    <name evidence="2" type="ORF">BTM25_04540</name>
</gene>
<dbReference type="EMBL" id="MTBP01000001">
    <property type="protein sequence ID" value="POM26067.1"/>
    <property type="molecule type" value="Genomic_DNA"/>
</dbReference>
<protein>
    <submittedName>
        <fullName evidence="2">Calerythrin</fullName>
    </submittedName>
</protein>
<dbReference type="InterPro" id="IPR018247">
    <property type="entry name" value="EF_Hand_1_Ca_BS"/>
</dbReference>
<evidence type="ECO:0000313" key="3">
    <source>
        <dbReference type="Proteomes" id="UP000242367"/>
    </source>
</evidence>
<feature type="domain" description="EF-hand" evidence="1">
    <location>
        <begin position="55"/>
        <end position="90"/>
    </location>
</feature>
<proteinExistence type="predicted"/>
<dbReference type="CDD" id="cd00051">
    <property type="entry name" value="EFh"/>
    <property type="match status" value="1"/>
</dbReference>
<comment type="caution">
    <text evidence="2">The sequence shown here is derived from an EMBL/GenBank/DDBJ whole genome shotgun (WGS) entry which is preliminary data.</text>
</comment>
<reference evidence="2 3" key="1">
    <citation type="journal article" date="2017" name="Chemistry">
        <title>Isolation, Biosynthesis and Chemical Modifications of Rubterolones A-F: Rare Tropolone Alkaloids from Actinomadura sp. 5-2.</title>
        <authorList>
            <person name="Guo H."/>
            <person name="Benndorf R."/>
            <person name="Leichnitz D."/>
            <person name="Klassen J.L."/>
            <person name="Vollmers J."/>
            <person name="Gorls H."/>
            <person name="Steinacker M."/>
            <person name="Weigel C."/>
            <person name="Dahse H.M."/>
            <person name="Kaster A.K."/>
            <person name="de Beer Z.W."/>
            <person name="Poulsen M."/>
            <person name="Beemelmanns C."/>
        </authorList>
    </citation>
    <scope>NUCLEOTIDE SEQUENCE [LARGE SCALE GENOMIC DNA]</scope>
    <source>
        <strain evidence="2 3">5-2</strain>
    </source>
</reference>
<dbReference type="InterPro" id="IPR002048">
    <property type="entry name" value="EF_hand_dom"/>
</dbReference>
<feature type="domain" description="EF-hand" evidence="1">
    <location>
        <begin position="4"/>
        <end position="39"/>
    </location>
</feature>
<dbReference type="Proteomes" id="UP000242367">
    <property type="component" value="Unassembled WGS sequence"/>
</dbReference>